<organism evidence="3 4">
    <name type="scientific">Alicyclobacillus tolerans</name>
    <dbReference type="NCBI Taxonomy" id="90970"/>
    <lineage>
        <taxon>Bacteria</taxon>
        <taxon>Bacillati</taxon>
        <taxon>Bacillota</taxon>
        <taxon>Bacilli</taxon>
        <taxon>Bacillales</taxon>
        <taxon>Alicyclobacillaceae</taxon>
        <taxon>Alicyclobacillus</taxon>
    </lineage>
</organism>
<dbReference type="Gene3D" id="3.10.350.10">
    <property type="entry name" value="LysM domain"/>
    <property type="match status" value="2"/>
</dbReference>
<dbReference type="RefSeq" id="WP_072872693.1">
    <property type="nucleotide sequence ID" value="NZ_FRAF01000001.1"/>
</dbReference>
<dbReference type="STRING" id="1830138.SAMN05443507_101205"/>
<dbReference type="Proteomes" id="UP000184016">
    <property type="component" value="Unassembled WGS sequence"/>
</dbReference>
<evidence type="ECO:0000313" key="4">
    <source>
        <dbReference type="Proteomes" id="UP000184016"/>
    </source>
</evidence>
<proteinExistence type="predicted"/>
<keyword evidence="4" id="KW-1185">Reference proteome</keyword>
<sequence length="223" mass="23922">MKKYVVRPGDSLYSIAKKTGVRIPLILAANPEITSPAKLIPGMTLSIPELGKSSAGGQKKSKTSKATVKVPSYFGFVWPHVVQEGENVESLSELYNVSVLELCHLNGMSPSDTLDPGRVVYIPSAAPPKNMMKDKTVMPTGSEENINDWEGPHTHTGGLRKDIGSPATAESSYDLSSWSDILTDTRGQLETVAFNNDLPASGQTPVGGLDDEGWSDTITYDKG</sequence>
<dbReference type="SMART" id="SM00257">
    <property type="entry name" value="LysM"/>
    <property type="match status" value="2"/>
</dbReference>
<dbReference type="Pfam" id="PF01476">
    <property type="entry name" value="LysM"/>
    <property type="match status" value="2"/>
</dbReference>
<protein>
    <submittedName>
        <fullName evidence="3">LysM domain-containing protein</fullName>
    </submittedName>
</protein>
<dbReference type="EMBL" id="FRAF01000001">
    <property type="protein sequence ID" value="SHJ56436.1"/>
    <property type="molecule type" value="Genomic_DNA"/>
</dbReference>
<dbReference type="CDD" id="cd00118">
    <property type="entry name" value="LysM"/>
    <property type="match status" value="2"/>
</dbReference>
<dbReference type="PROSITE" id="PS51782">
    <property type="entry name" value="LYSM"/>
    <property type="match status" value="2"/>
</dbReference>
<reference evidence="4" key="1">
    <citation type="submission" date="2016-11" db="EMBL/GenBank/DDBJ databases">
        <authorList>
            <person name="Varghese N."/>
            <person name="Submissions S."/>
        </authorList>
    </citation>
    <scope>NUCLEOTIDE SEQUENCE [LARGE SCALE GENOMIC DNA]</scope>
    <source>
        <strain evidence="4">USBA-503</strain>
    </source>
</reference>
<dbReference type="InterPro" id="IPR018392">
    <property type="entry name" value="LysM"/>
</dbReference>
<evidence type="ECO:0000313" key="3">
    <source>
        <dbReference type="EMBL" id="SHJ56436.1"/>
    </source>
</evidence>
<dbReference type="PANTHER" id="PTHR33734:SF36">
    <property type="entry name" value="STAGE VI SPORULATION PROTEIN D"/>
    <property type="match status" value="1"/>
</dbReference>
<accession>A0A1M6KBT2</accession>
<evidence type="ECO:0000256" key="1">
    <source>
        <dbReference type="SAM" id="MobiDB-lite"/>
    </source>
</evidence>
<evidence type="ECO:0000259" key="2">
    <source>
        <dbReference type="PROSITE" id="PS51782"/>
    </source>
</evidence>
<gene>
    <name evidence="3" type="ORF">SAMN05443507_101205</name>
</gene>
<dbReference type="InterPro" id="IPR036779">
    <property type="entry name" value="LysM_dom_sf"/>
</dbReference>
<name>A0A1M6KBT2_9BACL</name>
<feature type="domain" description="LysM" evidence="2">
    <location>
        <begin position="2"/>
        <end position="47"/>
    </location>
</feature>
<dbReference type="OrthoDB" id="2033517at2"/>
<feature type="region of interest" description="Disordered" evidence="1">
    <location>
        <begin position="147"/>
        <end position="167"/>
    </location>
</feature>
<feature type="region of interest" description="Disordered" evidence="1">
    <location>
        <begin position="196"/>
        <end position="223"/>
    </location>
</feature>
<dbReference type="AlphaFoldDB" id="A0A1M6KBT2"/>
<feature type="domain" description="LysM" evidence="2">
    <location>
        <begin position="78"/>
        <end position="122"/>
    </location>
</feature>
<dbReference type="PANTHER" id="PTHR33734">
    <property type="entry name" value="LYSM DOMAIN-CONTAINING GPI-ANCHORED PROTEIN 2"/>
    <property type="match status" value="1"/>
</dbReference>
<dbReference type="GO" id="GO:0008932">
    <property type="term" value="F:lytic endotransglycosylase activity"/>
    <property type="evidence" value="ECO:0007669"/>
    <property type="project" value="TreeGrafter"/>
</dbReference>
<dbReference type="SUPFAM" id="SSF54106">
    <property type="entry name" value="LysM domain"/>
    <property type="match status" value="2"/>
</dbReference>